<evidence type="ECO:0000256" key="1">
    <source>
        <dbReference type="SAM" id="MobiDB-lite"/>
    </source>
</evidence>
<organism evidence="2 3">
    <name type="scientific">Streptomyces sparsogenes DSM 40356</name>
    <dbReference type="NCBI Taxonomy" id="1331668"/>
    <lineage>
        <taxon>Bacteria</taxon>
        <taxon>Bacillati</taxon>
        <taxon>Actinomycetota</taxon>
        <taxon>Actinomycetes</taxon>
        <taxon>Kitasatosporales</taxon>
        <taxon>Streptomycetaceae</taxon>
        <taxon>Streptomyces</taxon>
    </lineage>
</organism>
<name>A0A1R1SHG0_9ACTN</name>
<sequence length="66" mass="7408">MAKNKNRDRKQQEQQQRQSRGTADRQSEQTQRPSMDGQSHAMQSEGGPAAPSAAARKDRQKSFGHN</sequence>
<keyword evidence="3" id="KW-1185">Reference proteome</keyword>
<comment type="caution">
    <text evidence="2">The sequence shown here is derived from an EMBL/GenBank/DDBJ whole genome shotgun (WGS) entry which is preliminary data.</text>
</comment>
<dbReference type="GeneID" id="96741628"/>
<feature type="compositionally biased region" description="Low complexity" evidence="1">
    <location>
        <begin position="44"/>
        <end position="54"/>
    </location>
</feature>
<dbReference type="AlphaFoldDB" id="A0A1R1SHG0"/>
<proteinExistence type="predicted"/>
<dbReference type="Proteomes" id="UP000186168">
    <property type="component" value="Unassembled WGS sequence"/>
</dbReference>
<reference evidence="2 3" key="1">
    <citation type="submission" date="2013-05" db="EMBL/GenBank/DDBJ databases">
        <title>Genome sequence of Streptomyces sparsogenes DSM 40356.</title>
        <authorList>
            <person name="Coyne S."/>
            <person name="Seebeck F.P."/>
        </authorList>
    </citation>
    <scope>NUCLEOTIDE SEQUENCE [LARGE SCALE GENOMIC DNA]</scope>
    <source>
        <strain evidence="2 3">DSM 40356</strain>
    </source>
</reference>
<accession>A0A1R1SHG0</accession>
<protein>
    <submittedName>
        <fullName evidence="2">Uncharacterized protein</fullName>
    </submittedName>
</protein>
<dbReference type="EMBL" id="ASQP01000277">
    <property type="protein sequence ID" value="OMI37687.1"/>
    <property type="molecule type" value="Genomic_DNA"/>
</dbReference>
<evidence type="ECO:0000313" key="2">
    <source>
        <dbReference type="EMBL" id="OMI37687.1"/>
    </source>
</evidence>
<feature type="compositionally biased region" description="Polar residues" evidence="1">
    <location>
        <begin position="28"/>
        <end position="42"/>
    </location>
</feature>
<gene>
    <name evidence="2" type="ORF">SPAR_19888</name>
</gene>
<evidence type="ECO:0000313" key="3">
    <source>
        <dbReference type="Proteomes" id="UP000186168"/>
    </source>
</evidence>
<feature type="compositionally biased region" description="Basic and acidic residues" evidence="1">
    <location>
        <begin position="55"/>
        <end position="66"/>
    </location>
</feature>
<dbReference type="RefSeq" id="WP_065958535.1">
    <property type="nucleotide sequence ID" value="NZ_ASQP01000277.1"/>
</dbReference>
<feature type="region of interest" description="Disordered" evidence="1">
    <location>
        <begin position="1"/>
        <end position="66"/>
    </location>
</feature>